<comment type="function">
    <text evidence="8 10">Specifically methylates the N3 position of the uracil ring of uridine 1498 (m3U1498) in 16S rRNA. Acts on the fully assembled 30S ribosomal subunit.</text>
</comment>
<dbReference type="Pfam" id="PF20260">
    <property type="entry name" value="PUA_4"/>
    <property type="match status" value="1"/>
</dbReference>
<keyword evidence="7 10" id="KW-0949">S-adenosyl-L-methionine</keyword>
<keyword evidence="4 10" id="KW-0698">rRNA processing</keyword>
<dbReference type="InterPro" id="IPR015947">
    <property type="entry name" value="PUA-like_sf"/>
</dbReference>
<reference evidence="13" key="1">
    <citation type="submission" date="2020-10" db="EMBL/GenBank/DDBJ databases">
        <authorList>
            <person name="Gilroy R."/>
        </authorList>
    </citation>
    <scope>NUCLEOTIDE SEQUENCE</scope>
    <source>
        <strain evidence="13">15467</strain>
    </source>
</reference>
<feature type="domain" description="Ribosomal RNA small subunit methyltransferase E PUA-like" evidence="12">
    <location>
        <begin position="16"/>
        <end position="60"/>
    </location>
</feature>
<evidence type="ECO:0000256" key="9">
    <source>
        <dbReference type="ARBA" id="ARBA00047944"/>
    </source>
</evidence>
<dbReference type="Gene3D" id="3.40.1280.10">
    <property type="match status" value="1"/>
</dbReference>
<keyword evidence="3 10" id="KW-0963">Cytoplasm</keyword>
<evidence type="ECO:0000256" key="3">
    <source>
        <dbReference type="ARBA" id="ARBA00022490"/>
    </source>
</evidence>
<dbReference type="InterPro" id="IPR006700">
    <property type="entry name" value="RsmE"/>
</dbReference>
<comment type="catalytic activity">
    <reaction evidence="9 10">
        <text>uridine(1498) in 16S rRNA + S-adenosyl-L-methionine = N(3)-methyluridine(1498) in 16S rRNA + S-adenosyl-L-homocysteine + H(+)</text>
        <dbReference type="Rhea" id="RHEA:42920"/>
        <dbReference type="Rhea" id="RHEA-COMP:10283"/>
        <dbReference type="Rhea" id="RHEA-COMP:10284"/>
        <dbReference type="ChEBI" id="CHEBI:15378"/>
        <dbReference type="ChEBI" id="CHEBI:57856"/>
        <dbReference type="ChEBI" id="CHEBI:59789"/>
        <dbReference type="ChEBI" id="CHEBI:65315"/>
        <dbReference type="ChEBI" id="CHEBI:74502"/>
        <dbReference type="EC" id="2.1.1.193"/>
    </reaction>
</comment>
<dbReference type="Pfam" id="PF04452">
    <property type="entry name" value="Methyltrans_RNA"/>
    <property type="match status" value="1"/>
</dbReference>
<comment type="caution">
    <text evidence="13">The sequence shown here is derived from an EMBL/GenBank/DDBJ whole genome shotgun (WGS) entry which is preliminary data.</text>
</comment>
<dbReference type="InterPro" id="IPR029028">
    <property type="entry name" value="Alpha/beta_knot_MTases"/>
</dbReference>
<dbReference type="Gene3D" id="2.40.240.20">
    <property type="entry name" value="Hypothetical PUA domain-like, domain 1"/>
    <property type="match status" value="1"/>
</dbReference>
<sequence length="240" mass="26044">MELFYTANICGDRAVLDSEESAHCIKVLRHREGDRISVIDGSGSLLDCRIEKCGRQETILEIMGREENFGGHDYDLEMAVAPTKNMERYEWFMEKATEIGVDSIVPVICDRSERRAVKEERGGRLLLSAAKQSLKGRVPGLSGCVPVLDYISSCDSGRLRLIACCSEAAGAEKCSVAQAVESSGGKKAISILIGPEGDFSPQEVEAALSHGFMPVHLGRSRLRTETAAVVACCSIYNLLG</sequence>
<dbReference type="InterPro" id="IPR029026">
    <property type="entry name" value="tRNA_m1G_MTases_N"/>
</dbReference>
<evidence type="ECO:0000256" key="7">
    <source>
        <dbReference type="ARBA" id="ARBA00022691"/>
    </source>
</evidence>
<dbReference type="EMBL" id="JADINB010000027">
    <property type="protein sequence ID" value="MBO8428531.1"/>
    <property type="molecule type" value="Genomic_DNA"/>
</dbReference>
<evidence type="ECO:0000256" key="8">
    <source>
        <dbReference type="ARBA" id="ARBA00025699"/>
    </source>
</evidence>
<dbReference type="PANTHER" id="PTHR30027">
    <property type="entry name" value="RIBOSOMAL RNA SMALL SUBUNIT METHYLTRANSFERASE E"/>
    <property type="match status" value="1"/>
</dbReference>
<dbReference type="EC" id="2.1.1.193" evidence="10"/>
<evidence type="ECO:0000313" key="14">
    <source>
        <dbReference type="Proteomes" id="UP000823635"/>
    </source>
</evidence>
<dbReference type="InterPro" id="IPR046886">
    <property type="entry name" value="RsmE_MTase_dom"/>
</dbReference>
<dbReference type="PIRSF" id="PIRSF015601">
    <property type="entry name" value="MTase_slr0722"/>
    <property type="match status" value="1"/>
</dbReference>
<dbReference type="InterPro" id="IPR046887">
    <property type="entry name" value="RsmE_PUA-like"/>
</dbReference>
<evidence type="ECO:0000256" key="5">
    <source>
        <dbReference type="ARBA" id="ARBA00022603"/>
    </source>
</evidence>
<evidence type="ECO:0000256" key="1">
    <source>
        <dbReference type="ARBA" id="ARBA00004496"/>
    </source>
</evidence>
<dbReference type="Proteomes" id="UP000823635">
    <property type="component" value="Unassembled WGS sequence"/>
</dbReference>
<comment type="similarity">
    <text evidence="2 10">Belongs to the RNA methyltransferase RsmE family.</text>
</comment>
<keyword evidence="6 10" id="KW-0808">Transferase</keyword>
<dbReference type="GO" id="GO:0070475">
    <property type="term" value="P:rRNA base methylation"/>
    <property type="evidence" value="ECO:0007669"/>
    <property type="project" value="TreeGrafter"/>
</dbReference>
<comment type="subcellular location">
    <subcellularLocation>
        <location evidence="1 10">Cytoplasm</location>
    </subcellularLocation>
</comment>
<reference evidence="13" key="2">
    <citation type="journal article" date="2021" name="PeerJ">
        <title>Extensive microbial diversity within the chicken gut microbiome revealed by metagenomics and culture.</title>
        <authorList>
            <person name="Gilroy R."/>
            <person name="Ravi A."/>
            <person name="Getino M."/>
            <person name="Pursley I."/>
            <person name="Horton D.L."/>
            <person name="Alikhan N.F."/>
            <person name="Baker D."/>
            <person name="Gharbi K."/>
            <person name="Hall N."/>
            <person name="Watson M."/>
            <person name="Adriaenssens E.M."/>
            <person name="Foster-Nyarko E."/>
            <person name="Jarju S."/>
            <person name="Secka A."/>
            <person name="Antonio M."/>
            <person name="Oren A."/>
            <person name="Chaudhuri R.R."/>
            <person name="La Ragione R."/>
            <person name="Hildebrand F."/>
            <person name="Pallen M.J."/>
        </authorList>
    </citation>
    <scope>NUCLEOTIDE SEQUENCE</scope>
    <source>
        <strain evidence="13">15467</strain>
    </source>
</reference>
<dbReference type="GO" id="GO:0005737">
    <property type="term" value="C:cytoplasm"/>
    <property type="evidence" value="ECO:0007669"/>
    <property type="project" value="UniProtKB-SubCell"/>
</dbReference>
<feature type="domain" description="Ribosomal RNA small subunit methyltransferase E methyltransferase" evidence="11">
    <location>
        <begin position="75"/>
        <end position="233"/>
    </location>
</feature>
<name>A0A9D9DJV5_9BACT</name>
<dbReference type="AlphaFoldDB" id="A0A9D9DJV5"/>
<dbReference type="GO" id="GO:0070042">
    <property type="term" value="F:rRNA (uridine-N3-)-methyltransferase activity"/>
    <property type="evidence" value="ECO:0007669"/>
    <property type="project" value="TreeGrafter"/>
</dbReference>
<evidence type="ECO:0000256" key="2">
    <source>
        <dbReference type="ARBA" id="ARBA00005528"/>
    </source>
</evidence>
<evidence type="ECO:0000256" key="10">
    <source>
        <dbReference type="PIRNR" id="PIRNR015601"/>
    </source>
</evidence>
<protein>
    <recommendedName>
        <fullName evidence="10">Ribosomal RNA small subunit methyltransferase E</fullName>
        <ecNumber evidence="10">2.1.1.193</ecNumber>
    </recommendedName>
</protein>
<keyword evidence="5 10" id="KW-0489">Methyltransferase</keyword>
<dbReference type="NCBIfam" id="TIGR00046">
    <property type="entry name" value="RsmE family RNA methyltransferase"/>
    <property type="match status" value="1"/>
</dbReference>
<dbReference type="SUPFAM" id="SSF88697">
    <property type="entry name" value="PUA domain-like"/>
    <property type="match status" value="1"/>
</dbReference>
<gene>
    <name evidence="13" type="ORF">IAC68_01165</name>
</gene>
<dbReference type="CDD" id="cd18084">
    <property type="entry name" value="RsmE-like"/>
    <property type="match status" value="1"/>
</dbReference>
<evidence type="ECO:0000259" key="11">
    <source>
        <dbReference type="Pfam" id="PF04452"/>
    </source>
</evidence>
<evidence type="ECO:0000256" key="4">
    <source>
        <dbReference type="ARBA" id="ARBA00022552"/>
    </source>
</evidence>
<dbReference type="SUPFAM" id="SSF75217">
    <property type="entry name" value="alpha/beta knot"/>
    <property type="match status" value="1"/>
</dbReference>
<dbReference type="PANTHER" id="PTHR30027:SF3">
    <property type="entry name" value="16S RRNA (URACIL(1498)-N(3))-METHYLTRANSFERASE"/>
    <property type="match status" value="1"/>
</dbReference>
<proteinExistence type="inferred from homology"/>
<evidence type="ECO:0000313" key="13">
    <source>
        <dbReference type="EMBL" id="MBO8428531.1"/>
    </source>
</evidence>
<organism evidence="13 14">
    <name type="scientific">Candidatus Egerieousia excrementavium</name>
    <dbReference type="NCBI Taxonomy" id="2840778"/>
    <lineage>
        <taxon>Bacteria</taxon>
        <taxon>Pseudomonadati</taxon>
        <taxon>Bacteroidota</taxon>
        <taxon>Bacteroidia</taxon>
        <taxon>Bacteroidales</taxon>
        <taxon>Candidatus Egerieousia</taxon>
    </lineage>
</organism>
<evidence type="ECO:0000256" key="6">
    <source>
        <dbReference type="ARBA" id="ARBA00022679"/>
    </source>
</evidence>
<evidence type="ECO:0000259" key="12">
    <source>
        <dbReference type="Pfam" id="PF20260"/>
    </source>
</evidence>
<accession>A0A9D9DJV5</accession>